<dbReference type="GO" id="GO:0003700">
    <property type="term" value="F:DNA-binding transcription factor activity"/>
    <property type="evidence" value="ECO:0007669"/>
    <property type="project" value="TreeGrafter"/>
</dbReference>
<dbReference type="GeneID" id="60990058"/>
<comment type="caution">
    <text evidence="6">The sequence shown here is derived from an EMBL/GenBank/DDBJ whole genome shotgun (WGS) entry which is preliminary data.</text>
</comment>
<dbReference type="InterPro" id="IPR012318">
    <property type="entry name" value="HTH_CRP"/>
</dbReference>
<dbReference type="GO" id="GO:0003677">
    <property type="term" value="F:DNA binding"/>
    <property type="evidence" value="ECO:0007669"/>
    <property type="project" value="UniProtKB-KW"/>
</dbReference>
<dbReference type="PANTHER" id="PTHR24567">
    <property type="entry name" value="CRP FAMILY TRANSCRIPTIONAL REGULATORY PROTEIN"/>
    <property type="match status" value="1"/>
</dbReference>
<accession>A0A842J5M0</accession>
<keyword evidence="1" id="KW-0805">Transcription regulation</keyword>
<keyword evidence="3" id="KW-0804">Transcription</keyword>
<dbReference type="PROSITE" id="PS50042">
    <property type="entry name" value="CNMP_BINDING_3"/>
    <property type="match status" value="1"/>
</dbReference>
<feature type="domain" description="Cyclic nucleotide-binding" evidence="4">
    <location>
        <begin position="7"/>
        <end position="106"/>
    </location>
</feature>
<evidence type="ECO:0000256" key="1">
    <source>
        <dbReference type="ARBA" id="ARBA00023015"/>
    </source>
</evidence>
<proteinExistence type="predicted"/>
<name>A0A842J5M0_9BACT</name>
<dbReference type="CDD" id="cd00038">
    <property type="entry name" value="CAP_ED"/>
    <property type="match status" value="1"/>
</dbReference>
<dbReference type="PANTHER" id="PTHR24567:SF26">
    <property type="entry name" value="REGULATORY PROTEIN YEIL"/>
    <property type="match status" value="1"/>
</dbReference>
<evidence type="ECO:0000313" key="6">
    <source>
        <dbReference type="EMBL" id="MBC2882951.1"/>
    </source>
</evidence>
<dbReference type="SUPFAM" id="SSF51206">
    <property type="entry name" value="cAMP-binding domain-like"/>
    <property type="match status" value="1"/>
</dbReference>
<protein>
    <submittedName>
        <fullName evidence="6">Crp/Fnr family transcriptional regulator</fullName>
    </submittedName>
</protein>
<gene>
    <name evidence="6" type="ORF">H7R39_06720</name>
</gene>
<dbReference type="SUPFAM" id="SSF46785">
    <property type="entry name" value="Winged helix' DNA-binding domain"/>
    <property type="match status" value="1"/>
</dbReference>
<dbReference type="GO" id="GO:0005829">
    <property type="term" value="C:cytosol"/>
    <property type="evidence" value="ECO:0007669"/>
    <property type="project" value="TreeGrafter"/>
</dbReference>
<dbReference type="Gene3D" id="1.10.10.10">
    <property type="entry name" value="Winged helix-like DNA-binding domain superfamily/Winged helix DNA-binding domain"/>
    <property type="match status" value="1"/>
</dbReference>
<dbReference type="Gene3D" id="2.60.120.10">
    <property type="entry name" value="Jelly Rolls"/>
    <property type="match status" value="1"/>
</dbReference>
<evidence type="ECO:0000256" key="2">
    <source>
        <dbReference type="ARBA" id="ARBA00023125"/>
    </source>
</evidence>
<dbReference type="RefSeq" id="WP_002948519.1">
    <property type="nucleotide sequence ID" value="NZ_JACLZK010000002.1"/>
</dbReference>
<dbReference type="InterPro" id="IPR036390">
    <property type="entry name" value="WH_DNA-bd_sf"/>
</dbReference>
<keyword evidence="2" id="KW-0238">DNA-binding</keyword>
<reference evidence="6 7" key="1">
    <citation type="submission" date="2020-08" db="EMBL/GenBank/DDBJ databases">
        <title>Complete genome and description of Campylobacter massiliensis Marseille-Q3452 sp. nov.</title>
        <authorList>
            <person name="Antezack A."/>
        </authorList>
    </citation>
    <scope>NUCLEOTIDE SEQUENCE [LARGE SCALE GENOMIC DNA]</scope>
    <source>
        <strain evidence="6 7">Marseille-Q3452</strain>
    </source>
</reference>
<dbReference type="InterPro" id="IPR000595">
    <property type="entry name" value="cNMP-bd_dom"/>
</dbReference>
<dbReference type="SMART" id="SM00419">
    <property type="entry name" value="HTH_CRP"/>
    <property type="match status" value="1"/>
</dbReference>
<feature type="domain" description="HTH crp-type" evidence="5">
    <location>
        <begin position="141"/>
        <end position="202"/>
    </location>
</feature>
<dbReference type="Pfam" id="PF00027">
    <property type="entry name" value="cNMP_binding"/>
    <property type="match status" value="1"/>
</dbReference>
<evidence type="ECO:0000259" key="4">
    <source>
        <dbReference type="PROSITE" id="PS50042"/>
    </source>
</evidence>
<evidence type="ECO:0000259" key="5">
    <source>
        <dbReference type="PROSITE" id="PS51063"/>
    </source>
</evidence>
<dbReference type="InterPro" id="IPR014710">
    <property type="entry name" value="RmlC-like_jellyroll"/>
</dbReference>
<organism evidence="6 7">
    <name type="scientific">Campylobacter massiliensis</name>
    <dbReference type="NCBI Taxonomy" id="2762557"/>
    <lineage>
        <taxon>Bacteria</taxon>
        <taxon>Pseudomonadati</taxon>
        <taxon>Campylobacterota</taxon>
        <taxon>Epsilonproteobacteria</taxon>
        <taxon>Campylobacterales</taxon>
        <taxon>Campylobacteraceae</taxon>
        <taxon>Campylobacter</taxon>
    </lineage>
</organism>
<evidence type="ECO:0000256" key="3">
    <source>
        <dbReference type="ARBA" id="ARBA00023163"/>
    </source>
</evidence>
<sequence length="212" mass="24283">MLEQIPFFQELNEAELKRLEDISILKKYKKGEFLFMEGEESKWLHLLIKGSLKLYKIGPKGKEIFMHQFNGISFVAELANFENIKFPATAIFLTGGEVLKIDYDKFYAEFLSNPRVSLQIIKSLSQKLKIASELIHQELVLNSEAKVASFLVNHADLFNELKHIKIASILNITPETFSRILAKFKTQNLIELDANNKIVNIATSELSEMFEG</sequence>
<dbReference type="InterPro" id="IPR050397">
    <property type="entry name" value="Env_Response_Regulators"/>
</dbReference>
<dbReference type="Pfam" id="PF13545">
    <property type="entry name" value="HTH_Crp_2"/>
    <property type="match status" value="1"/>
</dbReference>
<dbReference type="SMART" id="SM00100">
    <property type="entry name" value="cNMP"/>
    <property type="match status" value="1"/>
</dbReference>
<dbReference type="PROSITE" id="PS51063">
    <property type="entry name" value="HTH_CRP_2"/>
    <property type="match status" value="1"/>
</dbReference>
<dbReference type="Proteomes" id="UP000552683">
    <property type="component" value="Unassembled WGS sequence"/>
</dbReference>
<keyword evidence="7" id="KW-1185">Reference proteome</keyword>
<dbReference type="InterPro" id="IPR036388">
    <property type="entry name" value="WH-like_DNA-bd_sf"/>
</dbReference>
<evidence type="ECO:0000313" key="7">
    <source>
        <dbReference type="Proteomes" id="UP000552683"/>
    </source>
</evidence>
<dbReference type="InterPro" id="IPR018490">
    <property type="entry name" value="cNMP-bd_dom_sf"/>
</dbReference>
<dbReference type="EMBL" id="JACLZK010000002">
    <property type="protein sequence ID" value="MBC2882951.1"/>
    <property type="molecule type" value="Genomic_DNA"/>
</dbReference>
<dbReference type="AlphaFoldDB" id="A0A842J5M0"/>